<gene>
    <name evidence="8" type="ORF">PACILC2_04070</name>
</gene>
<feature type="transmembrane region" description="Helical" evidence="7">
    <location>
        <begin position="12"/>
        <end position="33"/>
    </location>
</feature>
<dbReference type="PANTHER" id="PTHR43744">
    <property type="entry name" value="ABC TRANSPORTER PERMEASE PROTEIN MG189-RELATED-RELATED"/>
    <property type="match status" value="1"/>
</dbReference>
<protein>
    <recommendedName>
        <fullName evidence="10">ABC transmembrane type-1 domain-containing protein</fullName>
    </recommendedName>
</protein>
<accession>A0ABQ4N0Z5</accession>
<evidence type="ECO:0000256" key="4">
    <source>
        <dbReference type="ARBA" id="ARBA00022692"/>
    </source>
</evidence>
<evidence type="ECO:0000313" key="8">
    <source>
        <dbReference type="EMBL" id="GIQ61839.1"/>
    </source>
</evidence>
<feature type="transmembrane region" description="Helical" evidence="7">
    <location>
        <begin position="110"/>
        <end position="130"/>
    </location>
</feature>
<evidence type="ECO:0008006" key="10">
    <source>
        <dbReference type="Google" id="ProtNLM"/>
    </source>
</evidence>
<keyword evidence="6 7" id="KW-0472">Membrane</keyword>
<comment type="subcellular location">
    <subcellularLocation>
        <location evidence="1">Cell membrane</location>
        <topology evidence="1">Multi-pass membrane protein</topology>
    </subcellularLocation>
</comment>
<evidence type="ECO:0000256" key="2">
    <source>
        <dbReference type="ARBA" id="ARBA00022448"/>
    </source>
</evidence>
<dbReference type="PANTHER" id="PTHR43744:SF9">
    <property type="entry name" value="POLYGALACTURONAN_RHAMNOGALACTURONAN TRANSPORT SYSTEM PERMEASE PROTEIN YTCP"/>
    <property type="match status" value="1"/>
</dbReference>
<proteinExistence type="predicted"/>
<dbReference type="Gene3D" id="1.10.3720.10">
    <property type="entry name" value="MetI-like"/>
    <property type="match status" value="1"/>
</dbReference>
<dbReference type="SUPFAM" id="SSF161098">
    <property type="entry name" value="MetI-like"/>
    <property type="match status" value="1"/>
</dbReference>
<feature type="transmembrane region" description="Helical" evidence="7">
    <location>
        <begin position="136"/>
        <end position="155"/>
    </location>
</feature>
<name>A0ABQ4N0Z5_9BACL</name>
<keyword evidence="2" id="KW-0813">Transport</keyword>
<keyword evidence="9" id="KW-1185">Reference proteome</keyword>
<dbReference type="EMBL" id="BOVJ01000011">
    <property type="protein sequence ID" value="GIQ61839.1"/>
    <property type="molecule type" value="Genomic_DNA"/>
</dbReference>
<dbReference type="CDD" id="cd06261">
    <property type="entry name" value="TM_PBP2"/>
    <property type="match status" value="1"/>
</dbReference>
<dbReference type="InterPro" id="IPR000515">
    <property type="entry name" value="MetI-like"/>
</dbReference>
<evidence type="ECO:0000256" key="3">
    <source>
        <dbReference type="ARBA" id="ARBA00022475"/>
    </source>
</evidence>
<evidence type="ECO:0000313" key="9">
    <source>
        <dbReference type="Proteomes" id="UP000680304"/>
    </source>
</evidence>
<keyword evidence="5 7" id="KW-1133">Transmembrane helix</keyword>
<keyword evidence="4 7" id="KW-0812">Transmembrane</keyword>
<evidence type="ECO:0000256" key="6">
    <source>
        <dbReference type="ARBA" id="ARBA00023136"/>
    </source>
</evidence>
<evidence type="ECO:0000256" key="7">
    <source>
        <dbReference type="SAM" id="Phobius"/>
    </source>
</evidence>
<keyword evidence="3" id="KW-1003">Cell membrane</keyword>
<evidence type="ECO:0000256" key="1">
    <source>
        <dbReference type="ARBA" id="ARBA00004651"/>
    </source>
</evidence>
<comment type="caution">
    <text evidence="8">The sequence shown here is derived from an EMBL/GenBank/DDBJ whole genome shotgun (WGS) entry which is preliminary data.</text>
</comment>
<reference evidence="8 9" key="1">
    <citation type="submission" date="2021-04" db="EMBL/GenBank/DDBJ databases">
        <title>Draft genome sequence of Paenibacillus cisolokensis, LC2-13A.</title>
        <authorList>
            <person name="Uke A."/>
            <person name="Chhe C."/>
            <person name="Baramee S."/>
            <person name="Kosugi A."/>
        </authorList>
    </citation>
    <scope>NUCLEOTIDE SEQUENCE [LARGE SCALE GENOMIC DNA]</scope>
    <source>
        <strain evidence="8 9">LC2-13A</strain>
    </source>
</reference>
<feature type="transmembrane region" description="Helical" evidence="7">
    <location>
        <begin position="77"/>
        <end position="98"/>
    </location>
</feature>
<dbReference type="InterPro" id="IPR035906">
    <property type="entry name" value="MetI-like_sf"/>
</dbReference>
<dbReference type="Proteomes" id="UP000680304">
    <property type="component" value="Unassembled WGS sequence"/>
</dbReference>
<organism evidence="8 9">
    <name type="scientific">Paenibacillus cisolokensis</name>
    <dbReference type="NCBI Taxonomy" id="1658519"/>
    <lineage>
        <taxon>Bacteria</taxon>
        <taxon>Bacillati</taxon>
        <taxon>Bacillota</taxon>
        <taxon>Bacilli</taxon>
        <taxon>Bacillales</taxon>
        <taxon>Paenibacillaceae</taxon>
        <taxon>Paenibacillus</taxon>
    </lineage>
</organism>
<sequence length="213" mass="23909">MKATMSDRTFELVNHVLLLLFIGMILFPLLFVLSASVSDPTLVNSGKVWIWPRGITFEGYKRIFQNNEIWLGYLNTIVYTVIGTVLHLIVLLPCAYALSRRELAGKKLILWYFLLTMMIGGGLIPTYLVVRDLGMVNSMWAIVIPGVVGAWDILVSRTFFQQNVPDPLVEAAKVDGSSYFHIFSGSRCRCRCPLSRSCRCFTASACGTNISMR</sequence>
<evidence type="ECO:0000256" key="5">
    <source>
        <dbReference type="ARBA" id="ARBA00022989"/>
    </source>
</evidence>